<evidence type="ECO:0000256" key="1">
    <source>
        <dbReference type="SAM" id="Coils"/>
    </source>
</evidence>
<gene>
    <name evidence="2" type="ORF">LH22_06260</name>
</gene>
<dbReference type="EMBL" id="CP009454">
    <property type="protein sequence ID" value="AIR85088.1"/>
    <property type="molecule type" value="Genomic_DNA"/>
</dbReference>
<sequence length="302" mass="35231">MWGNEYWRTLERLDEVSLRPNGIKPIREDDFTNGSEDKLICAANFLSDVINEVTALEYNIELRFNEISTLTLMLQESQSKEEKIFSRNNSVKVKNAQLNLKEKIKFEHVEDFVNLSENPDLKEMAEIDYLKELSRLNVELGKNKASLTCRFNELALITRLLEKANREVLKLQGEISAVNDRHEKIKNSFSWKATAPIRALCYPVKIKKEKSNNKLNNKIQLIRNSVYFYSEWYLLQNPDVESSGIDPAKHYLLFGGFENRDPSSSFSNEVYFELHPDVKKKGVNPLEHYIVFGIKENRKIKY</sequence>
<protein>
    <submittedName>
        <fullName evidence="2">Uncharacterized protein</fullName>
    </submittedName>
</protein>
<organism evidence="2 3">
    <name type="scientific">Pantoea rwandensis</name>
    <dbReference type="NCBI Taxonomy" id="1076550"/>
    <lineage>
        <taxon>Bacteria</taxon>
        <taxon>Pseudomonadati</taxon>
        <taxon>Pseudomonadota</taxon>
        <taxon>Gammaproteobacteria</taxon>
        <taxon>Enterobacterales</taxon>
        <taxon>Erwiniaceae</taxon>
        <taxon>Pantoea</taxon>
    </lineage>
</organism>
<evidence type="ECO:0000313" key="2">
    <source>
        <dbReference type="EMBL" id="AIR85088.1"/>
    </source>
</evidence>
<dbReference type="Proteomes" id="UP000029495">
    <property type="component" value="Chromosome"/>
</dbReference>
<name>A0ABM5RGF6_9GAMM</name>
<feature type="coiled-coil region" evidence="1">
    <location>
        <begin position="154"/>
        <end position="181"/>
    </location>
</feature>
<proteinExistence type="predicted"/>
<reference evidence="2 3" key="1">
    <citation type="submission" date="2014-09" db="EMBL/GenBank/DDBJ databases">
        <authorList>
            <person name="Chan K.-G."/>
        </authorList>
    </citation>
    <scope>NUCLEOTIDE SEQUENCE [LARGE SCALE GENOMIC DNA]</scope>
    <source>
        <strain evidence="2 3">ND04</strain>
    </source>
</reference>
<dbReference type="RefSeq" id="WP_038644941.1">
    <property type="nucleotide sequence ID" value="NZ_CP009454.1"/>
</dbReference>
<keyword evidence="3" id="KW-1185">Reference proteome</keyword>
<accession>A0ABM5RGF6</accession>
<keyword evidence="1" id="KW-0175">Coiled coil</keyword>
<evidence type="ECO:0000313" key="3">
    <source>
        <dbReference type="Proteomes" id="UP000029495"/>
    </source>
</evidence>